<dbReference type="Proteomes" id="UP000823388">
    <property type="component" value="Chromosome 3K"/>
</dbReference>
<comment type="caution">
    <text evidence="3">The sequence shown here is derived from an EMBL/GenBank/DDBJ whole genome shotgun (WGS) entry which is preliminary data.</text>
</comment>
<evidence type="ECO:0000313" key="4">
    <source>
        <dbReference type="Proteomes" id="UP000823388"/>
    </source>
</evidence>
<dbReference type="AlphaFoldDB" id="A0A8T0UNF4"/>
<gene>
    <name evidence="3" type="ORF">PVAP13_3KG280000</name>
</gene>
<proteinExistence type="predicted"/>
<organism evidence="3 4">
    <name type="scientific">Panicum virgatum</name>
    <name type="common">Blackwell switchgrass</name>
    <dbReference type="NCBI Taxonomy" id="38727"/>
    <lineage>
        <taxon>Eukaryota</taxon>
        <taxon>Viridiplantae</taxon>
        <taxon>Streptophyta</taxon>
        <taxon>Embryophyta</taxon>
        <taxon>Tracheophyta</taxon>
        <taxon>Spermatophyta</taxon>
        <taxon>Magnoliopsida</taxon>
        <taxon>Liliopsida</taxon>
        <taxon>Poales</taxon>
        <taxon>Poaceae</taxon>
        <taxon>PACMAD clade</taxon>
        <taxon>Panicoideae</taxon>
        <taxon>Panicodae</taxon>
        <taxon>Paniceae</taxon>
        <taxon>Panicinae</taxon>
        <taxon>Panicum</taxon>
        <taxon>Panicum sect. Hiantes</taxon>
    </lineage>
</organism>
<dbReference type="EMBL" id="CM029041">
    <property type="protein sequence ID" value="KAG2625992.1"/>
    <property type="molecule type" value="Genomic_DNA"/>
</dbReference>
<evidence type="ECO:0000259" key="2">
    <source>
        <dbReference type="Pfam" id="PF23324"/>
    </source>
</evidence>
<feature type="region of interest" description="Disordered" evidence="1">
    <location>
        <begin position="1"/>
        <end position="31"/>
    </location>
</feature>
<reference evidence="3" key="1">
    <citation type="submission" date="2020-05" db="EMBL/GenBank/DDBJ databases">
        <title>WGS assembly of Panicum virgatum.</title>
        <authorList>
            <person name="Lovell J.T."/>
            <person name="Jenkins J."/>
            <person name="Shu S."/>
            <person name="Juenger T.E."/>
            <person name="Schmutz J."/>
        </authorList>
    </citation>
    <scope>NUCLEOTIDE SEQUENCE</scope>
    <source>
        <strain evidence="3">AP13</strain>
    </source>
</reference>
<accession>A0A8T0UNF4</accession>
<feature type="compositionally biased region" description="Basic residues" evidence="1">
    <location>
        <begin position="159"/>
        <end position="172"/>
    </location>
</feature>
<keyword evidence="4" id="KW-1185">Reference proteome</keyword>
<sequence>MPWSKHYYSAAEPPPRKATGGGGGEAKGDDDSLLSLSLSLGDIYSSKAPAARAKADAGGLRSPVVTVTPMVAAAAPVRPADVLAAPSSAATAAAFHYPPPRFDALVVEGSGAFPAASVPALTRMPMVFPRDSNAAVPAPAVHGHGDGDATPPAAPTKRAPAKRSRSAGRRRSIATTAGHSGAGGAAKQADDDDDDATVEIEGGLHVVPPYPWSTERVGVHHSLAELSRRGVEAVTGELRCKRCGEVRLVTLDARARFADLHAYIACNVQDMDDRAPRRWKEPALPDCERCGQRGSMRPVIPADKPRINWVFLLLSEMLGVCTLEQLKHFCEHTHKHRTGAKDRVLYSTYMELCNQLLPNGLFDMESERRKRIRLNIA</sequence>
<evidence type="ECO:0000313" key="3">
    <source>
        <dbReference type="EMBL" id="KAG2625992.1"/>
    </source>
</evidence>
<dbReference type="PANTHER" id="PTHR34272">
    <property type="entry name" value="EXPRESSED PROTEIN"/>
    <property type="match status" value="1"/>
</dbReference>
<protein>
    <recommendedName>
        <fullName evidence="2">DUF7086 domain-containing protein</fullName>
    </recommendedName>
</protein>
<feature type="region of interest" description="Disordered" evidence="1">
    <location>
        <begin position="135"/>
        <end position="193"/>
    </location>
</feature>
<name>A0A8T0UNF4_PANVG</name>
<dbReference type="Pfam" id="PF23324">
    <property type="entry name" value="DUF7086"/>
    <property type="match status" value="1"/>
</dbReference>
<feature type="compositionally biased region" description="Low complexity" evidence="1">
    <location>
        <begin position="149"/>
        <end position="158"/>
    </location>
</feature>
<dbReference type="PANTHER" id="PTHR34272:SF1">
    <property type="entry name" value="EXPRESSED PROTEIN"/>
    <property type="match status" value="1"/>
</dbReference>
<dbReference type="InterPro" id="IPR055513">
    <property type="entry name" value="DUF7086"/>
</dbReference>
<evidence type="ECO:0000256" key="1">
    <source>
        <dbReference type="SAM" id="MobiDB-lite"/>
    </source>
</evidence>
<feature type="domain" description="DUF7086" evidence="2">
    <location>
        <begin position="224"/>
        <end position="356"/>
    </location>
</feature>